<dbReference type="EMBL" id="NRRU01000023">
    <property type="protein sequence ID" value="MBK1712742.1"/>
    <property type="molecule type" value="Genomic_DNA"/>
</dbReference>
<dbReference type="Pfam" id="PF12697">
    <property type="entry name" value="Abhydrolase_6"/>
    <property type="match status" value="1"/>
</dbReference>
<evidence type="ECO:0000313" key="2">
    <source>
        <dbReference type="EMBL" id="MBK1712742.1"/>
    </source>
</evidence>
<dbReference type="GO" id="GO:0016787">
    <property type="term" value="F:hydrolase activity"/>
    <property type="evidence" value="ECO:0007669"/>
    <property type="project" value="UniProtKB-KW"/>
</dbReference>
<dbReference type="PANTHER" id="PTHR43433">
    <property type="entry name" value="HYDROLASE, ALPHA/BETA FOLD FAMILY PROTEIN"/>
    <property type="match status" value="1"/>
</dbReference>
<keyword evidence="2" id="KW-0378">Hydrolase</keyword>
<dbReference type="PANTHER" id="PTHR43433:SF5">
    <property type="entry name" value="AB HYDROLASE-1 DOMAIN-CONTAINING PROTEIN"/>
    <property type="match status" value="1"/>
</dbReference>
<dbReference type="InterPro" id="IPR000073">
    <property type="entry name" value="AB_hydrolase_1"/>
</dbReference>
<dbReference type="RefSeq" id="WP_200378368.1">
    <property type="nucleotide sequence ID" value="NZ_NRRU01000023.1"/>
</dbReference>
<comment type="caution">
    <text evidence="2">The sequence shown here is derived from an EMBL/GenBank/DDBJ whole genome shotgun (WGS) entry which is preliminary data.</text>
</comment>
<proteinExistence type="predicted"/>
<sequence length="280" mass="28781">MKIPVHGHALYAYTGGVEFDPALPCVVFVHGALNDHSVWTLLARWFAHHGRSVLAVDLPGHGRSEGPPPASVEAAADTMLALLDAAGVERAAFVGHSLGSLIALEAAARAPGRSTQLGLIGTAFPMKVSPALLATARESPLAAIDLVNSYSLSTIAAKPSYPAPGAWLHGAQRALMRRLQGQAEAQGLNLFAHDFAICDAYGRGQPSPPALSRAAGEGATSALRCPVAVVVGAKDTMTPPKAARELAAALNARVTTLPAGHSLMAEAPDGVLAALRALLD</sequence>
<name>A0ABS1DVC9_RUBGE</name>
<reference evidence="2" key="1">
    <citation type="submission" date="2017-08" db="EMBL/GenBank/DDBJ databases">
        <authorList>
            <person name="Imhoff J.F."/>
            <person name="Rahn T."/>
            <person name="Kuenzel S."/>
            <person name="Neulinger S.C."/>
        </authorList>
    </citation>
    <scope>NUCLEOTIDE SEQUENCE</scope>
    <source>
        <strain evidence="2">IM 151</strain>
    </source>
</reference>
<dbReference type="SUPFAM" id="SSF53474">
    <property type="entry name" value="alpha/beta-Hydrolases"/>
    <property type="match status" value="1"/>
</dbReference>
<dbReference type="Gene3D" id="3.40.50.1820">
    <property type="entry name" value="alpha/beta hydrolase"/>
    <property type="match status" value="1"/>
</dbReference>
<feature type="domain" description="AB hydrolase-1" evidence="1">
    <location>
        <begin position="26"/>
        <end position="274"/>
    </location>
</feature>
<reference evidence="2" key="2">
    <citation type="journal article" date="2020" name="Microorganisms">
        <title>Osmotic Adaptation and Compatible Solute Biosynthesis of Phototrophic Bacteria as Revealed from Genome Analyses.</title>
        <authorList>
            <person name="Imhoff J.F."/>
            <person name="Rahn T."/>
            <person name="Kunzel S."/>
            <person name="Keller A."/>
            <person name="Neulinger S.C."/>
        </authorList>
    </citation>
    <scope>NUCLEOTIDE SEQUENCE</scope>
    <source>
        <strain evidence="2">IM 151</strain>
    </source>
</reference>
<gene>
    <name evidence="2" type="ORF">CKO43_08115</name>
</gene>
<protein>
    <submittedName>
        <fullName evidence="2">Alpha/beta hydrolase</fullName>
    </submittedName>
</protein>
<evidence type="ECO:0000313" key="3">
    <source>
        <dbReference type="Proteomes" id="UP001041814"/>
    </source>
</evidence>
<keyword evidence="3" id="KW-1185">Reference proteome</keyword>
<accession>A0ABS1DVC9</accession>
<evidence type="ECO:0000259" key="1">
    <source>
        <dbReference type="Pfam" id="PF12697"/>
    </source>
</evidence>
<dbReference type="InterPro" id="IPR050471">
    <property type="entry name" value="AB_hydrolase"/>
</dbReference>
<dbReference type="InterPro" id="IPR029058">
    <property type="entry name" value="AB_hydrolase_fold"/>
</dbReference>
<dbReference type="PRINTS" id="PR00111">
    <property type="entry name" value="ABHYDROLASE"/>
</dbReference>
<organism evidence="2 3">
    <name type="scientific">Rubrivivax gelatinosus</name>
    <name type="common">Rhodocyclus gelatinosus</name>
    <name type="synonym">Rhodopseudomonas gelatinosa</name>
    <dbReference type="NCBI Taxonomy" id="28068"/>
    <lineage>
        <taxon>Bacteria</taxon>
        <taxon>Pseudomonadati</taxon>
        <taxon>Pseudomonadota</taxon>
        <taxon>Betaproteobacteria</taxon>
        <taxon>Burkholderiales</taxon>
        <taxon>Sphaerotilaceae</taxon>
        <taxon>Rubrivivax</taxon>
    </lineage>
</organism>
<dbReference type="Proteomes" id="UP001041814">
    <property type="component" value="Unassembled WGS sequence"/>
</dbReference>